<dbReference type="Proteomes" id="UP000002899">
    <property type="component" value="Chromosome IV"/>
</dbReference>
<name>I7IH90_BABMR</name>
<proteinExistence type="predicted"/>
<keyword evidence="2" id="KW-1185">Reference proteome</keyword>
<accession>I7IH90</accession>
<dbReference type="EMBL" id="LN871599">
    <property type="protein sequence ID" value="CCF75397.1"/>
    <property type="molecule type" value="Genomic_DNA"/>
</dbReference>
<evidence type="ECO:0000313" key="2">
    <source>
        <dbReference type="Proteomes" id="UP000002899"/>
    </source>
</evidence>
<gene>
    <name evidence="1" type="ORF">BmR1_04g05995</name>
</gene>
<reference evidence="1 2" key="3">
    <citation type="journal article" date="2016" name="Sci. Rep.">
        <title>Genome-wide diversity and gene expression profiling of Babesia microti isolates identify polymorphic genes that mediate host-pathogen interactions.</title>
        <authorList>
            <person name="Silva J.C."/>
            <person name="Cornillot E."/>
            <person name="McCracken C."/>
            <person name="Usmani-Brown S."/>
            <person name="Dwivedi A."/>
            <person name="Ifeonu O.O."/>
            <person name="Crabtree J."/>
            <person name="Gotia H.T."/>
            <person name="Virji A.Z."/>
            <person name="Reynes C."/>
            <person name="Colinge J."/>
            <person name="Kumar V."/>
            <person name="Lawres L."/>
            <person name="Pazzi J.E."/>
            <person name="Pablo J.V."/>
            <person name="Hung C."/>
            <person name="Brancato J."/>
            <person name="Kumari P."/>
            <person name="Orvis J."/>
            <person name="Tretina K."/>
            <person name="Chibucos M."/>
            <person name="Ott S."/>
            <person name="Sadzewicz L."/>
            <person name="Sengamalay N."/>
            <person name="Shetty A.C."/>
            <person name="Su Q."/>
            <person name="Tallon L."/>
            <person name="Fraser C.M."/>
            <person name="Frutos R."/>
            <person name="Molina D.M."/>
            <person name="Krause P.J."/>
            <person name="Ben Mamoun C."/>
        </authorList>
    </citation>
    <scope>NUCLEOTIDE SEQUENCE [LARGE SCALE GENOMIC DNA]</scope>
    <source>
        <strain evidence="1 2">RI</strain>
    </source>
</reference>
<dbReference type="VEuPathDB" id="PiroplasmaDB:BmR1_04g05995"/>
<dbReference type="RefSeq" id="XP_012649805.1">
    <property type="nucleotide sequence ID" value="XM_012794351.1"/>
</dbReference>
<dbReference type="GeneID" id="24425844"/>
<organism evidence="1 2">
    <name type="scientific">Babesia microti (strain RI)</name>
    <dbReference type="NCBI Taxonomy" id="1133968"/>
    <lineage>
        <taxon>Eukaryota</taxon>
        <taxon>Sar</taxon>
        <taxon>Alveolata</taxon>
        <taxon>Apicomplexa</taxon>
        <taxon>Aconoidasida</taxon>
        <taxon>Piroplasmida</taxon>
        <taxon>Babesiidae</taxon>
        <taxon>Babesia</taxon>
    </lineage>
</organism>
<reference evidence="1 2" key="1">
    <citation type="journal article" date="2012" name="Nucleic Acids Res.">
        <title>Sequencing of the smallest Apicomplexan genome from the human pathogen Babesia microti.</title>
        <authorList>
            <person name="Cornillot E."/>
            <person name="Hadj-Kaddour K."/>
            <person name="Dassouli A."/>
            <person name="Noel B."/>
            <person name="Ranwez V."/>
            <person name="Vacherie B."/>
            <person name="Augagneur Y."/>
            <person name="Bres V."/>
            <person name="Duclos A."/>
            <person name="Randazzo S."/>
            <person name="Carcy B."/>
            <person name="Debierre-Grockiego F."/>
            <person name="Delbecq S."/>
            <person name="Moubri-Menage K."/>
            <person name="Shams-Eldin H."/>
            <person name="Usmani-Brown S."/>
            <person name="Bringaud F."/>
            <person name="Wincker P."/>
            <person name="Vivares C.P."/>
            <person name="Schwarz R.T."/>
            <person name="Schetters T.P."/>
            <person name="Krause P.J."/>
            <person name="Gorenflot A."/>
            <person name="Berry V."/>
            <person name="Barbe V."/>
            <person name="Ben Mamoun C."/>
        </authorList>
    </citation>
    <scope>NUCLEOTIDE SEQUENCE [LARGE SCALE GENOMIC DNA]</scope>
    <source>
        <strain evidence="1 2">RI</strain>
    </source>
</reference>
<dbReference type="KEGG" id="bmic:BmR1_04g05995"/>
<dbReference type="AlphaFoldDB" id="I7IH90"/>
<evidence type="ECO:0000313" key="1">
    <source>
        <dbReference type="EMBL" id="CCF75397.1"/>
    </source>
</evidence>
<reference evidence="1 2" key="2">
    <citation type="journal article" date="2013" name="PLoS ONE">
        <title>Whole genome mapping and re-organization of the nuclear and mitochondrial genomes of Babesia microti isolates.</title>
        <authorList>
            <person name="Cornillot E."/>
            <person name="Dassouli A."/>
            <person name="Garg A."/>
            <person name="Pachikara N."/>
            <person name="Randazzo S."/>
            <person name="Depoix D."/>
            <person name="Carcy B."/>
            <person name="Delbecq S."/>
            <person name="Frutos R."/>
            <person name="Silva J.C."/>
            <person name="Sutton R."/>
            <person name="Krause P.J."/>
            <person name="Mamoun C.B."/>
        </authorList>
    </citation>
    <scope>NUCLEOTIDE SEQUENCE [LARGE SCALE GENOMIC DNA]</scope>
    <source>
        <strain evidence="1 2">RI</strain>
    </source>
</reference>
<sequence length="262" mass="31105">MSYFIFKNKIHHCLPSWRLFVFSNARIFSTNHTSSDCKRIIVQRLAALELKKHLIARFGIRQLESKILNSDYGRKFLSTIAYFYSYSSHYSKGLPITQFPINDLPNLDHIKAENKEISWLIDQILKPESQDYVPKPHYPSVFLNYTMQWPFQPSELDNFRDITSMYKFPFFKPTVDNIPVKSERFNPHTHDQRIENLRNRTTTGTRNCAIDELYCGDYELPNYFTGKRSDNLSADSYIYSPSETEVIQSDHLLRFDKYRNRR</sequence>
<protein>
    <submittedName>
        <fullName evidence="1">Uncharacterized protein</fullName>
    </submittedName>
</protein>